<feature type="binding site" evidence="11">
    <location>
        <position position="164"/>
    </location>
    <ligand>
        <name>ATP</name>
        <dbReference type="ChEBI" id="CHEBI:30616"/>
    </ligand>
</feature>
<evidence type="ECO:0000256" key="10">
    <source>
        <dbReference type="ARBA" id="ARBA00022977"/>
    </source>
</evidence>
<sequence length="273" mass="28920">MKFDFWLERVRADRPLVHNITNLVVNNIAANALLAMGASPVMAYAPEEVGDMARIAQALSLNMGTLTSDIVRSMKIAGKAANDAGVPVIFDPVGVGATPYRTEVAGNIPEDVKLTVLRGNAGEMSVFLGLAGEVKGVDSLGSHQSLPLVMKEYAKKQGVVMIATGVEDYVTDGEQIWRLGNGHPLLSHITGSGCMLTALLGAFVGVAPKHSNLQVYAEACVAAVTTYNVAAEIAAQESAGPGTFQARLFDSLYKIDGETVKRMAHVELVSEHE</sequence>
<evidence type="ECO:0000256" key="9">
    <source>
        <dbReference type="ARBA" id="ARBA00022842"/>
    </source>
</evidence>
<evidence type="ECO:0000256" key="2">
    <source>
        <dbReference type="ARBA" id="ARBA00001946"/>
    </source>
</evidence>
<dbReference type="EC" id="2.7.1.50" evidence="11"/>
<dbReference type="PIRSF" id="PIRSF000513">
    <property type="entry name" value="Thz_kinase"/>
    <property type="match status" value="1"/>
</dbReference>
<dbReference type="NCBIfam" id="TIGR00694">
    <property type="entry name" value="thiM"/>
    <property type="match status" value="1"/>
</dbReference>
<dbReference type="Pfam" id="PF02110">
    <property type="entry name" value="HK"/>
    <property type="match status" value="1"/>
</dbReference>
<keyword evidence="6 11" id="KW-0547">Nucleotide-binding</keyword>
<evidence type="ECO:0000256" key="7">
    <source>
        <dbReference type="ARBA" id="ARBA00022777"/>
    </source>
</evidence>
<dbReference type="NCBIfam" id="NF006830">
    <property type="entry name" value="PRK09355.1"/>
    <property type="match status" value="1"/>
</dbReference>
<reference evidence="12" key="1">
    <citation type="submission" date="2022-08" db="EMBL/GenBank/DDBJ databases">
        <title>Alicyclobacillus dauci DSM2870, complete genome.</title>
        <authorList>
            <person name="Wang Q."/>
            <person name="Cai R."/>
            <person name="Wang Z."/>
        </authorList>
    </citation>
    <scope>NUCLEOTIDE SEQUENCE</scope>
    <source>
        <strain evidence="12">DSM 28700</strain>
    </source>
</reference>
<gene>
    <name evidence="11 12" type="primary">thiM</name>
    <name evidence="12" type="ORF">NZD86_18155</name>
</gene>
<dbReference type="InterPro" id="IPR000417">
    <property type="entry name" value="Hyethyz_kinase"/>
</dbReference>
<feature type="binding site" evidence="11">
    <location>
        <position position="42"/>
    </location>
    <ligand>
        <name>substrate</name>
    </ligand>
</feature>
<keyword evidence="4 11" id="KW-0808">Transferase</keyword>
<proteinExistence type="inferred from homology"/>
<keyword evidence="13" id="KW-1185">Reference proteome</keyword>
<keyword evidence="7 11" id="KW-0418">Kinase</keyword>
<evidence type="ECO:0000256" key="5">
    <source>
        <dbReference type="ARBA" id="ARBA00022723"/>
    </source>
</evidence>
<dbReference type="EMBL" id="CP104064">
    <property type="protein sequence ID" value="WAH36151.1"/>
    <property type="molecule type" value="Genomic_DNA"/>
</dbReference>
<dbReference type="Gene3D" id="3.40.1190.20">
    <property type="match status" value="1"/>
</dbReference>
<dbReference type="Proteomes" id="UP001164803">
    <property type="component" value="Chromosome"/>
</dbReference>
<evidence type="ECO:0000256" key="4">
    <source>
        <dbReference type="ARBA" id="ARBA00022679"/>
    </source>
</evidence>
<evidence type="ECO:0000313" key="12">
    <source>
        <dbReference type="EMBL" id="WAH36151.1"/>
    </source>
</evidence>
<evidence type="ECO:0000256" key="8">
    <source>
        <dbReference type="ARBA" id="ARBA00022840"/>
    </source>
</evidence>
<dbReference type="SUPFAM" id="SSF53613">
    <property type="entry name" value="Ribokinase-like"/>
    <property type="match status" value="1"/>
</dbReference>
<evidence type="ECO:0000313" key="13">
    <source>
        <dbReference type="Proteomes" id="UP001164803"/>
    </source>
</evidence>
<comment type="cofactor">
    <cofactor evidence="2 11">
        <name>Mg(2+)</name>
        <dbReference type="ChEBI" id="CHEBI:18420"/>
    </cofactor>
</comment>
<name>A0ABY6YZZ0_9BACL</name>
<dbReference type="InterPro" id="IPR029056">
    <property type="entry name" value="Ribokinase-like"/>
</dbReference>
<dbReference type="HAMAP" id="MF_00228">
    <property type="entry name" value="Thz_kinase"/>
    <property type="match status" value="1"/>
</dbReference>
<dbReference type="CDD" id="cd01170">
    <property type="entry name" value="THZ_kinase"/>
    <property type="match status" value="1"/>
</dbReference>
<feature type="binding site" evidence="11">
    <location>
        <position position="118"/>
    </location>
    <ligand>
        <name>ATP</name>
        <dbReference type="ChEBI" id="CHEBI:30616"/>
    </ligand>
</feature>
<evidence type="ECO:0000256" key="3">
    <source>
        <dbReference type="ARBA" id="ARBA00004868"/>
    </source>
</evidence>
<evidence type="ECO:0000256" key="11">
    <source>
        <dbReference type="HAMAP-Rule" id="MF_00228"/>
    </source>
</evidence>
<feature type="binding site" evidence="11">
    <location>
        <position position="191"/>
    </location>
    <ligand>
        <name>substrate</name>
    </ligand>
</feature>
<accession>A0ABY6YZZ0</accession>
<dbReference type="GO" id="GO:0004417">
    <property type="term" value="F:hydroxyethylthiazole kinase activity"/>
    <property type="evidence" value="ECO:0007669"/>
    <property type="project" value="UniProtKB-EC"/>
</dbReference>
<comment type="similarity">
    <text evidence="11">Belongs to the Thz kinase family.</text>
</comment>
<keyword evidence="10 11" id="KW-0784">Thiamine biosynthesis</keyword>
<evidence type="ECO:0000256" key="1">
    <source>
        <dbReference type="ARBA" id="ARBA00001771"/>
    </source>
</evidence>
<organism evidence="12 13">
    <name type="scientific">Alicyclobacillus dauci</name>
    <dbReference type="NCBI Taxonomy" id="1475485"/>
    <lineage>
        <taxon>Bacteria</taxon>
        <taxon>Bacillati</taxon>
        <taxon>Bacillota</taxon>
        <taxon>Bacilli</taxon>
        <taxon>Bacillales</taxon>
        <taxon>Alicyclobacillaceae</taxon>
        <taxon>Alicyclobacillus</taxon>
    </lineage>
</organism>
<evidence type="ECO:0000256" key="6">
    <source>
        <dbReference type="ARBA" id="ARBA00022741"/>
    </source>
</evidence>
<comment type="function">
    <text evidence="11">Catalyzes the phosphorylation of the hydroxyl group of 4-methyl-5-beta-hydroxyethylthiazole (THZ).</text>
</comment>
<keyword evidence="5 11" id="KW-0479">Metal-binding</keyword>
<dbReference type="RefSeq" id="WP_268043462.1">
    <property type="nucleotide sequence ID" value="NZ_CP104064.1"/>
</dbReference>
<protein>
    <recommendedName>
        <fullName evidence="11">Hydroxyethylthiazole kinase</fullName>
        <ecNumber evidence="11">2.7.1.50</ecNumber>
    </recommendedName>
    <alternativeName>
        <fullName evidence="11">4-methyl-5-beta-hydroxyethylthiazole kinase</fullName>
        <shortName evidence="11">TH kinase</shortName>
        <shortName evidence="11">Thz kinase</shortName>
    </alternativeName>
</protein>
<comment type="pathway">
    <text evidence="3 11">Cofactor biosynthesis; thiamine diphosphate biosynthesis; 4-methyl-5-(2-phosphoethyl)-thiazole from 5-(2-hydroxyethyl)-4-methylthiazole: step 1/1.</text>
</comment>
<keyword evidence="9 11" id="KW-0460">Magnesium</keyword>
<dbReference type="PRINTS" id="PR01099">
    <property type="entry name" value="HYETHTZKNASE"/>
</dbReference>
<comment type="catalytic activity">
    <reaction evidence="1 11">
        <text>5-(2-hydroxyethyl)-4-methylthiazole + ATP = 4-methyl-5-(2-phosphooxyethyl)-thiazole + ADP + H(+)</text>
        <dbReference type="Rhea" id="RHEA:24212"/>
        <dbReference type="ChEBI" id="CHEBI:15378"/>
        <dbReference type="ChEBI" id="CHEBI:17957"/>
        <dbReference type="ChEBI" id="CHEBI:30616"/>
        <dbReference type="ChEBI" id="CHEBI:58296"/>
        <dbReference type="ChEBI" id="CHEBI:456216"/>
        <dbReference type="EC" id="2.7.1.50"/>
    </reaction>
</comment>
<keyword evidence="8 11" id="KW-0067">ATP-binding</keyword>